<reference evidence="1 2" key="1">
    <citation type="submission" date="2019-03" db="EMBL/GenBank/DDBJ databases">
        <title>Single cell metagenomics reveals metabolic interactions within the superorganism composed of flagellate Streblomastix strix and complex community of Bacteroidetes bacteria on its surface.</title>
        <authorList>
            <person name="Treitli S.C."/>
            <person name="Kolisko M."/>
            <person name="Husnik F."/>
            <person name="Keeling P."/>
            <person name="Hampl V."/>
        </authorList>
    </citation>
    <scope>NUCLEOTIDE SEQUENCE [LARGE SCALE GENOMIC DNA]</scope>
    <source>
        <strain evidence="1">St1</strain>
    </source>
</reference>
<accession>A0A5M8NXP3</accession>
<feature type="non-terminal residue" evidence="1">
    <location>
        <position position="1"/>
    </location>
</feature>
<organism evidence="1 2">
    <name type="scientific">Candidatus Ordinivivax streblomastigis</name>
    <dbReference type="NCBI Taxonomy" id="2540710"/>
    <lineage>
        <taxon>Bacteria</taxon>
        <taxon>Pseudomonadati</taxon>
        <taxon>Bacteroidota</taxon>
        <taxon>Bacteroidia</taxon>
        <taxon>Bacteroidales</taxon>
        <taxon>Candidatus Ordinivivax</taxon>
    </lineage>
</organism>
<dbReference type="Proteomes" id="UP000324575">
    <property type="component" value="Unassembled WGS sequence"/>
</dbReference>
<sequence>LYVSGAAKHAIASSKKSITVLGGDIIVTSAVSDGFHAEVGFVQSGGSLNITASGDGIDAGSGTAVISGGNINIYNQVRPHASCNMLTPMEAEMHRGKLKKCWRKRKHERKKIKAIFSQT</sequence>
<name>A0A5M8NXP3_9BACT</name>
<evidence type="ECO:0000313" key="1">
    <source>
        <dbReference type="EMBL" id="KAA6299789.1"/>
    </source>
</evidence>
<protein>
    <submittedName>
        <fullName evidence="1">Uncharacterized protein</fullName>
    </submittedName>
</protein>
<dbReference type="AlphaFoldDB" id="A0A5M8NXP3"/>
<dbReference type="EMBL" id="SNRX01000233">
    <property type="protein sequence ID" value="KAA6299789.1"/>
    <property type="molecule type" value="Genomic_DNA"/>
</dbReference>
<gene>
    <name evidence="1" type="ORF">EZS26_004069</name>
</gene>
<dbReference type="InterPro" id="IPR025584">
    <property type="entry name" value="Cthe_2159"/>
</dbReference>
<proteinExistence type="predicted"/>
<comment type="caution">
    <text evidence="1">The sequence shown here is derived from an EMBL/GenBank/DDBJ whole genome shotgun (WGS) entry which is preliminary data.</text>
</comment>
<dbReference type="Pfam" id="PF14262">
    <property type="entry name" value="Cthe_2159"/>
    <property type="match status" value="1"/>
</dbReference>
<evidence type="ECO:0000313" key="2">
    <source>
        <dbReference type="Proteomes" id="UP000324575"/>
    </source>
</evidence>